<dbReference type="GO" id="GO:0016787">
    <property type="term" value="F:hydrolase activity"/>
    <property type="evidence" value="ECO:0007669"/>
    <property type="project" value="InterPro"/>
</dbReference>
<dbReference type="PANTHER" id="PTHR43143">
    <property type="entry name" value="METALLOPHOSPHOESTERASE, CALCINEURIN SUPERFAMILY"/>
    <property type="match status" value="1"/>
</dbReference>
<dbReference type="EMBL" id="JACCCV010000002">
    <property type="protein sequence ID" value="NYF53229.1"/>
    <property type="molecule type" value="Genomic_DNA"/>
</dbReference>
<organism evidence="2 3">
    <name type="scientific">Tunturiibacter lichenicola</name>
    <dbReference type="NCBI Taxonomy" id="2051959"/>
    <lineage>
        <taxon>Bacteria</taxon>
        <taxon>Pseudomonadati</taxon>
        <taxon>Acidobacteriota</taxon>
        <taxon>Terriglobia</taxon>
        <taxon>Terriglobales</taxon>
        <taxon>Acidobacteriaceae</taxon>
        <taxon>Tunturiibacter</taxon>
    </lineage>
</organism>
<dbReference type="AlphaFoldDB" id="A0A7Y9NPP0"/>
<dbReference type="InterPro" id="IPR051918">
    <property type="entry name" value="STPP_CPPED1"/>
</dbReference>
<accession>A0A7Y9NPP0</accession>
<sequence>MDLAIYHEAVNSTNRRQFLTMLGATGLSAAVAPSLLAAPAPVRGQVREPFTFLFVTDAHLQPELNGVVGTDMAFKRARAVKADFAINGGDHVFDALGVPKQRALTLFDLYDKTEQNLGVKEYHTVGNHDVLGIYPASGIAQDDPLYGKKLFEQRFGKLYYSFDHKGHHFIVLDSIGITPDRAYEGRIDAAQLQWLAADLAGLPVGTPVIVSVHIPLVTAIAAYMPEPAVAPAHHGMSVANANQVLDLFAGHNVLGVLQGHTHINETVVWKGVPYMTSGAVCGNWWHGTRLGTPEGFTVVTVANNKLTTHYEPSGFQTISPQNT</sequence>
<evidence type="ECO:0000313" key="3">
    <source>
        <dbReference type="Proteomes" id="UP000534186"/>
    </source>
</evidence>
<proteinExistence type="predicted"/>
<dbReference type="PANTHER" id="PTHR43143:SF1">
    <property type="entry name" value="SERINE_THREONINE-PROTEIN PHOSPHATASE CPPED1"/>
    <property type="match status" value="1"/>
</dbReference>
<dbReference type="SUPFAM" id="SSF56300">
    <property type="entry name" value="Metallo-dependent phosphatases"/>
    <property type="match status" value="1"/>
</dbReference>
<dbReference type="InterPro" id="IPR019546">
    <property type="entry name" value="TAT_signal_bac_arc"/>
</dbReference>
<name>A0A7Y9NPP0_9BACT</name>
<comment type="caution">
    <text evidence="2">The sequence shown here is derived from an EMBL/GenBank/DDBJ whole genome shotgun (WGS) entry which is preliminary data.</text>
</comment>
<dbReference type="Gene3D" id="3.60.21.10">
    <property type="match status" value="1"/>
</dbReference>
<dbReference type="PROSITE" id="PS51318">
    <property type="entry name" value="TAT"/>
    <property type="match status" value="1"/>
</dbReference>
<evidence type="ECO:0000313" key="2">
    <source>
        <dbReference type="EMBL" id="NYF53229.1"/>
    </source>
</evidence>
<dbReference type="InterPro" id="IPR006311">
    <property type="entry name" value="TAT_signal"/>
</dbReference>
<feature type="domain" description="Calcineurin-like phosphoesterase" evidence="1">
    <location>
        <begin position="51"/>
        <end position="263"/>
    </location>
</feature>
<evidence type="ECO:0000259" key="1">
    <source>
        <dbReference type="Pfam" id="PF00149"/>
    </source>
</evidence>
<reference evidence="2 3" key="1">
    <citation type="submission" date="2020-07" db="EMBL/GenBank/DDBJ databases">
        <title>Genomic Encyclopedia of Type Strains, Phase IV (KMG-V): Genome sequencing to study the core and pangenomes of soil and plant-associated prokaryotes.</title>
        <authorList>
            <person name="Whitman W."/>
        </authorList>
    </citation>
    <scope>NUCLEOTIDE SEQUENCE [LARGE SCALE GENOMIC DNA]</scope>
    <source>
        <strain evidence="2 3">M8UP30</strain>
    </source>
</reference>
<dbReference type="InterPro" id="IPR029052">
    <property type="entry name" value="Metallo-depent_PP-like"/>
</dbReference>
<gene>
    <name evidence="2" type="ORF">HDF12_003628</name>
</gene>
<dbReference type="InterPro" id="IPR004843">
    <property type="entry name" value="Calcineurin-like_PHP"/>
</dbReference>
<dbReference type="Pfam" id="PF00149">
    <property type="entry name" value="Metallophos"/>
    <property type="match status" value="1"/>
</dbReference>
<protein>
    <submittedName>
        <fullName evidence="2">3',5'-cyclic AMP phosphodiesterase CpdA</fullName>
    </submittedName>
</protein>
<dbReference type="Proteomes" id="UP000534186">
    <property type="component" value="Unassembled WGS sequence"/>
</dbReference>
<dbReference type="NCBIfam" id="TIGR01409">
    <property type="entry name" value="TAT_signal_seq"/>
    <property type="match status" value="1"/>
</dbReference>